<reference evidence="1" key="1">
    <citation type="submission" date="2018-06" db="EMBL/GenBank/DDBJ databases">
        <authorList>
            <person name="O'Rourke A."/>
        </authorList>
    </citation>
    <scope>NUCLEOTIDE SEQUENCE</scope>
    <source>
        <strain evidence="1">132550021-3</strain>
    </source>
</reference>
<dbReference type="RefSeq" id="WP_182553408.1">
    <property type="nucleotide sequence ID" value="NZ_QGAQ01000015.1"/>
</dbReference>
<sequence>MHVFELTLAGFNGSSSKTDHLVVWVAVQASQAEFVQQLSSAGLYPTKVTAVEELPSHFEAELLISSNLGELSLFINDRLGAVQFDSPVGKAIDALHLACQNPGDPSFRLYKEALSSLVEARRHILLLEKRISDQEISPGGDEYSELLGLVGLYMSPSARLARLAADSRTLGLVPNPQPEGHALGGRNSLRINVRQVTSDLSSVEDEDVAGVYGVLFTVDAGELSDAKKAAIALDIFHAKQGIAVLDDFEISVVDEAGHLVAPDSEHVDYSCSDAGNVEKISGVPLDAKAPGAVIPIQSGVNPEAIEQSNSGGKGPFVRDRLDMAIWCELARAVADLEEDTVVGRAVIGLLTQFETLIKAQAKMETYNIEELKAIGVDQCHVWFYG</sequence>
<protein>
    <submittedName>
        <fullName evidence="1">Uncharacterized protein</fullName>
    </submittedName>
</protein>
<proteinExistence type="predicted"/>
<evidence type="ECO:0000313" key="1">
    <source>
        <dbReference type="EMBL" id="MBX3891437.1"/>
    </source>
</evidence>
<dbReference type="EMBL" id="QGBI01000015">
    <property type="protein sequence ID" value="MBX3891437.1"/>
    <property type="molecule type" value="Genomic_DNA"/>
</dbReference>
<organism evidence="1 2">
    <name type="scientific">Ralstonia pickettii</name>
    <name type="common">Burkholderia pickettii</name>
    <dbReference type="NCBI Taxonomy" id="329"/>
    <lineage>
        <taxon>Bacteria</taxon>
        <taxon>Pseudomonadati</taxon>
        <taxon>Pseudomonadota</taxon>
        <taxon>Betaproteobacteria</taxon>
        <taxon>Burkholderiales</taxon>
        <taxon>Burkholderiaceae</taxon>
        <taxon>Ralstonia</taxon>
    </lineage>
</organism>
<dbReference type="Proteomes" id="UP001199322">
    <property type="component" value="Unassembled WGS sequence"/>
</dbReference>
<accession>A0AAW4Q5M6</accession>
<gene>
    <name evidence="1" type="ORF">DEE74_16360</name>
</gene>
<evidence type="ECO:0000313" key="2">
    <source>
        <dbReference type="Proteomes" id="UP001199322"/>
    </source>
</evidence>
<name>A0AAW4Q5M6_RALPI</name>
<comment type="caution">
    <text evidence="1">The sequence shown here is derived from an EMBL/GenBank/DDBJ whole genome shotgun (WGS) entry which is preliminary data.</text>
</comment>
<dbReference type="AlphaFoldDB" id="A0AAW4Q5M6"/>